<dbReference type="AlphaFoldDB" id="D8SZN2"/>
<dbReference type="Pfam" id="PF01535">
    <property type="entry name" value="PPR"/>
    <property type="match status" value="8"/>
</dbReference>
<feature type="repeat" description="PPR" evidence="2">
    <location>
        <begin position="618"/>
        <end position="653"/>
    </location>
</feature>
<feature type="repeat" description="PPR" evidence="2">
    <location>
        <begin position="721"/>
        <end position="755"/>
    </location>
</feature>
<sequence>MLRSKSRFSGILSLRNRSPGQDFSNAAHSTEFHHGSSVERRAEISPDDYAQLLDACAASKDLHQGLLVHARISNLALDSNVFLGNRLVVMYLACGRPDEAQRSFYKMPNRGPVPWTSMIGALAREFHFHSAFSVFHTMLLEGVPPDSPTLATVISVCGNLEDRGRASRLLHSIAVETGRDSETIVGTALVSMLPDFGHARQVFEGVLAKDVRTWNAMMDVYMRRFDYSEVLRLFQEMDVVPDRSSFVKALNACSGLGDLEQGRVLHEQAIEKGFHADVRVEAAIFSLYSKGQNLDVLFNYAPHHDSVVLWTRRMAASTKQGHSATTMQYFGLMQLEGIKPDRVTLLTIVDALDRSCFLAVGRMVHSHARELGLGGLASLMNAVMNMYARCGSLEEAVRVFAEIRKDLISWNTIIGAYVHYAHYEEAINLFQQMQLQGFLPDKITLLAMLKVCSNSKFFLKSKLIHACVVELGDERGYARDTFVATALLDTYSKCGRLEEARCVFETLSLGDRNVVCWTAMVSAYGQHGFFGEALLYFQLMQLQGEAPNKVTMAAVLTACSKVELEADELKSVMRVYRCCVELGQDRELVVGNAALSVHAKLGNLREAREIFSRMWTRNVVSWNSILSACAQVGESRECRCLFRHMLLESDSRPDNYTFITILGVCKQSREDLTHGRILHQLARESSGSLDLIVATALVHMYSECGSLEDAATTFGTIQQPDVVSWNAMISALSHYGEFQRVFDLFQRMKDSKVAPDSLTFVAVLNACTANSELELGQRVFSEAVRAGFGAEVAAAGINLFGKCGKLEAAVETFLTLVPHEKSLLAWNGLATALAHGARPSEVIRVLECMRLSGIDPDLVTFVSVLSTLSHAGFVEACCYQLSSMSTDHGLTPSATHYCCVIDVLGRAGLLDEAEEMLSSSRSSGGSGDDPLVVLWTSFLAACGIHGDSERGKRAVERILARQPEDAATYVVLSNIASLGGT</sequence>
<keyword evidence="5" id="KW-1185">Reference proteome</keyword>
<evidence type="ECO:0000313" key="5">
    <source>
        <dbReference type="Proteomes" id="UP000001514"/>
    </source>
</evidence>
<dbReference type="InterPro" id="IPR046960">
    <property type="entry name" value="PPR_At4g14850-like_plant"/>
</dbReference>
<feature type="repeat" description="PPR" evidence="2">
    <location>
        <begin position="822"/>
        <end position="856"/>
    </location>
</feature>
<evidence type="ECO:0000313" key="4">
    <source>
        <dbReference type="EMBL" id="EFJ10115.1"/>
    </source>
</evidence>
<dbReference type="PROSITE" id="PS51375">
    <property type="entry name" value="PPR"/>
    <property type="match status" value="7"/>
</dbReference>
<protein>
    <recommendedName>
        <fullName evidence="6">Pentacotripeptide-repeat region of PRORP domain-containing protein</fullName>
    </recommendedName>
</protein>
<feature type="compositionally biased region" description="Basic and acidic residues" evidence="3">
    <location>
        <begin position="30"/>
        <end position="39"/>
    </location>
</feature>
<feature type="repeat" description="PPR" evidence="2">
    <location>
        <begin position="406"/>
        <end position="440"/>
    </location>
</feature>
<dbReference type="InParanoid" id="D8SZN2"/>
<feature type="repeat" description="PPR" evidence="2">
    <location>
        <begin position="111"/>
        <end position="145"/>
    </location>
</feature>
<dbReference type="Gramene" id="EFJ10115">
    <property type="protein sequence ID" value="EFJ10115"/>
    <property type="gene ID" value="SELMODRAFT_128850"/>
</dbReference>
<evidence type="ECO:0000256" key="1">
    <source>
        <dbReference type="ARBA" id="ARBA00022737"/>
    </source>
</evidence>
<dbReference type="GO" id="GO:0048731">
    <property type="term" value="P:system development"/>
    <property type="evidence" value="ECO:0007669"/>
    <property type="project" value="UniProtKB-ARBA"/>
</dbReference>
<dbReference type="GO" id="GO:0003723">
    <property type="term" value="F:RNA binding"/>
    <property type="evidence" value="ECO:0007669"/>
    <property type="project" value="InterPro"/>
</dbReference>
<feature type="repeat" description="PPR" evidence="2">
    <location>
        <begin position="210"/>
        <end position="240"/>
    </location>
</feature>
<dbReference type="PANTHER" id="PTHR47926:SF533">
    <property type="entry name" value="DYW DOMAIN-CONTAINING PROTEIN"/>
    <property type="match status" value="1"/>
</dbReference>
<gene>
    <name evidence="4" type="ORF">SELMODRAFT_128850</name>
</gene>
<dbReference type="FunFam" id="1.25.40.10:FF:000031">
    <property type="entry name" value="Pentatricopeptide repeat-containing protein mitochondrial"/>
    <property type="match status" value="1"/>
</dbReference>
<dbReference type="EMBL" id="GL377656">
    <property type="protein sequence ID" value="EFJ10115.1"/>
    <property type="molecule type" value="Genomic_DNA"/>
</dbReference>
<dbReference type="HOGENOM" id="CLU_002706_15_0_1"/>
<dbReference type="SUPFAM" id="SSF48452">
    <property type="entry name" value="TPR-like"/>
    <property type="match status" value="1"/>
</dbReference>
<dbReference type="eggNOG" id="KOG4197">
    <property type="taxonomic scope" value="Eukaryota"/>
</dbReference>
<dbReference type="PANTHER" id="PTHR47926">
    <property type="entry name" value="PENTATRICOPEPTIDE REPEAT-CONTAINING PROTEIN"/>
    <property type="match status" value="1"/>
</dbReference>
<dbReference type="InterPro" id="IPR002885">
    <property type="entry name" value="PPR_rpt"/>
</dbReference>
<accession>D8SZN2</accession>
<proteinExistence type="predicted"/>
<dbReference type="FunFam" id="1.25.40.10:FF:000158">
    <property type="entry name" value="pentatricopeptide repeat-containing protein At2g33680"/>
    <property type="match status" value="1"/>
</dbReference>
<organism evidence="5">
    <name type="scientific">Selaginella moellendorffii</name>
    <name type="common">Spikemoss</name>
    <dbReference type="NCBI Taxonomy" id="88036"/>
    <lineage>
        <taxon>Eukaryota</taxon>
        <taxon>Viridiplantae</taxon>
        <taxon>Streptophyta</taxon>
        <taxon>Embryophyta</taxon>
        <taxon>Tracheophyta</taxon>
        <taxon>Lycopodiopsida</taxon>
        <taxon>Selaginellales</taxon>
        <taxon>Selaginellaceae</taxon>
        <taxon>Selaginella</taxon>
    </lineage>
</organism>
<dbReference type="Pfam" id="PF13041">
    <property type="entry name" value="PPR_2"/>
    <property type="match status" value="2"/>
</dbReference>
<evidence type="ECO:0000256" key="2">
    <source>
        <dbReference type="PROSITE-ProRule" id="PRU00708"/>
    </source>
</evidence>
<feature type="compositionally biased region" description="Polar residues" evidence="3">
    <location>
        <begin position="19"/>
        <end position="28"/>
    </location>
</feature>
<feature type="region of interest" description="Disordered" evidence="3">
    <location>
        <begin position="19"/>
        <end position="39"/>
    </location>
</feature>
<dbReference type="Gene3D" id="1.25.40.10">
    <property type="entry name" value="Tetratricopeptide repeat domain"/>
    <property type="match status" value="7"/>
</dbReference>
<evidence type="ECO:0000256" key="3">
    <source>
        <dbReference type="SAM" id="MobiDB-lite"/>
    </source>
</evidence>
<dbReference type="Proteomes" id="UP000001514">
    <property type="component" value="Unassembled WGS sequence"/>
</dbReference>
<dbReference type="FunFam" id="1.25.40.10:FF:000381">
    <property type="entry name" value="Pentatricopeptide repeat-containing protein"/>
    <property type="match status" value="1"/>
</dbReference>
<dbReference type="GO" id="GO:0009451">
    <property type="term" value="P:RNA modification"/>
    <property type="evidence" value="ECO:0007669"/>
    <property type="project" value="InterPro"/>
</dbReference>
<name>D8SZN2_SELML</name>
<dbReference type="NCBIfam" id="TIGR00756">
    <property type="entry name" value="PPR"/>
    <property type="match status" value="6"/>
</dbReference>
<dbReference type="KEGG" id="smo:SELMODRAFT_128850"/>
<dbReference type="InterPro" id="IPR011990">
    <property type="entry name" value="TPR-like_helical_dom_sf"/>
</dbReference>
<feature type="repeat" description="PPR" evidence="2">
    <location>
        <begin position="513"/>
        <end position="547"/>
    </location>
</feature>
<keyword evidence="1" id="KW-0677">Repeat</keyword>
<evidence type="ECO:0008006" key="6">
    <source>
        <dbReference type="Google" id="ProtNLM"/>
    </source>
</evidence>
<reference evidence="4 5" key="1">
    <citation type="journal article" date="2011" name="Science">
        <title>The Selaginella genome identifies genetic changes associated with the evolution of vascular plants.</title>
        <authorList>
            <person name="Banks J.A."/>
            <person name="Nishiyama T."/>
            <person name="Hasebe M."/>
            <person name="Bowman J.L."/>
            <person name="Gribskov M."/>
            <person name="dePamphilis C."/>
            <person name="Albert V.A."/>
            <person name="Aono N."/>
            <person name="Aoyama T."/>
            <person name="Ambrose B.A."/>
            <person name="Ashton N.W."/>
            <person name="Axtell M.J."/>
            <person name="Barker E."/>
            <person name="Barker M.S."/>
            <person name="Bennetzen J.L."/>
            <person name="Bonawitz N.D."/>
            <person name="Chapple C."/>
            <person name="Cheng C."/>
            <person name="Correa L.G."/>
            <person name="Dacre M."/>
            <person name="DeBarry J."/>
            <person name="Dreyer I."/>
            <person name="Elias M."/>
            <person name="Engstrom E.M."/>
            <person name="Estelle M."/>
            <person name="Feng L."/>
            <person name="Finet C."/>
            <person name="Floyd S.K."/>
            <person name="Frommer W.B."/>
            <person name="Fujita T."/>
            <person name="Gramzow L."/>
            <person name="Gutensohn M."/>
            <person name="Harholt J."/>
            <person name="Hattori M."/>
            <person name="Heyl A."/>
            <person name="Hirai T."/>
            <person name="Hiwatashi Y."/>
            <person name="Ishikawa M."/>
            <person name="Iwata M."/>
            <person name="Karol K.G."/>
            <person name="Koehler B."/>
            <person name="Kolukisaoglu U."/>
            <person name="Kubo M."/>
            <person name="Kurata T."/>
            <person name="Lalonde S."/>
            <person name="Li K."/>
            <person name="Li Y."/>
            <person name="Litt A."/>
            <person name="Lyons E."/>
            <person name="Manning G."/>
            <person name="Maruyama T."/>
            <person name="Michael T.P."/>
            <person name="Mikami K."/>
            <person name="Miyazaki S."/>
            <person name="Morinaga S."/>
            <person name="Murata T."/>
            <person name="Mueller-Roeber B."/>
            <person name="Nelson D.R."/>
            <person name="Obara M."/>
            <person name="Oguri Y."/>
            <person name="Olmstead R.G."/>
            <person name="Onodera N."/>
            <person name="Petersen B.L."/>
            <person name="Pils B."/>
            <person name="Prigge M."/>
            <person name="Rensing S.A."/>
            <person name="Riano-Pachon D.M."/>
            <person name="Roberts A.W."/>
            <person name="Sato Y."/>
            <person name="Scheller H.V."/>
            <person name="Schulz B."/>
            <person name="Schulz C."/>
            <person name="Shakirov E.V."/>
            <person name="Shibagaki N."/>
            <person name="Shinohara N."/>
            <person name="Shippen D.E."/>
            <person name="Soerensen I."/>
            <person name="Sotooka R."/>
            <person name="Sugimoto N."/>
            <person name="Sugita M."/>
            <person name="Sumikawa N."/>
            <person name="Tanurdzic M."/>
            <person name="Theissen G."/>
            <person name="Ulvskov P."/>
            <person name="Wakazuki S."/>
            <person name="Weng J.K."/>
            <person name="Willats W.W."/>
            <person name="Wipf D."/>
            <person name="Wolf P.G."/>
            <person name="Yang L."/>
            <person name="Zimmer A.D."/>
            <person name="Zhu Q."/>
            <person name="Mitros T."/>
            <person name="Hellsten U."/>
            <person name="Loque D."/>
            <person name="Otillar R."/>
            <person name="Salamov A."/>
            <person name="Schmutz J."/>
            <person name="Shapiro H."/>
            <person name="Lindquist E."/>
            <person name="Lucas S."/>
            <person name="Rokhsar D."/>
            <person name="Grigoriev I.V."/>
        </authorList>
    </citation>
    <scope>NUCLEOTIDE SEQUENCE [LARGE SCALE GENOMIC DNA]</scope>
</reference>